<organism evidence="11 12">
    <name type="scientific">Punica granatum</name>
    <name type="common">Pomegranate</name>
    <dbReference type="NCBI Taxonomy" id="22663"/>
    <lineage>
        <taxon>Eukaryota</taxon>
        <taxon>Viridiplantae</taxon>
        <taxon>Streptophyta</taxon>
        <taxon>Embryophyta</taxon>
        <taxon>Tracheophyta</taxon>
        <taxon>Spermatophyta</taxon>
        <taxon>Magnoliopsida</taxon>
        <taxon>eudicotyledons</taxon>
        <taxon>Gunneridae</taxon>
        <taxon>Pentapetalae</taxon>
        <taxon>rosids</taxon>
        <taxon>malvids</taxon>
        <taxon>Myrtales</taxon>
        <taxon>Lythraceae</taxon>
        <taxon>Punica</taxon>
    </lineage>
</organism>
<comment type="similarity">
    <text evidence="6">Belongs to the D-isomer specific 2-hydroxyacid dehydrogenase family. GyaR subfamily.</text>
</comment>
<keyword evidence="2" id="KW-0521">NADP</keyword>
<evidence type="ECO:0000259" key="9">
    <source>
        <dbReference type="Pfam" id="PF00389"/>
    </source>
</evidence>
<proteinExistence type="inferred from homology"/>
<dbReference type="Pfam" id="PF02826">
    <property type="entry name" value="2-Hacid_dh_C"/>
    <property type="match status" value="1"/>
</dbReference>
<dbReference type="GO" id="GO:0030267">
    <property type="term" value="F:glyoxylate reductase (NADPH) activity"/>
    <property type="evidence" value="ECO:0007669"/>
    <property type="project" value="UniProtKB-ARBA"/>
</dbReference>
<keyword evidence="5" id="KW-0601">Photorespiration</keyword>
<evidence type="ECO:0000256" key="1">
    <source>
        <dbReference type="ARBA" id="ARBA00022594"/>
    </source>
</evidence>
<feature type="domain" description="D-isomer specific 2-hydroxyacid dehydrogenase NAD-binding" evidence="10">
    <location>
        <begin position="155"/>
        <end position="328"/>
    </location>
</feature>
<dbReference type="InterPro" id="IPR050223">
    <property type="entry name" value="D-isomer_2-hydroxyacid_DH"/>
</dbReference>
<dbReference type="InterPro" id="IPR036291">
    <property type="entry name" value="NAD(P)-bd_dom_sf"/>
</dbReference>
<dbReference type="PANTHER" id="PTHR10996:SF268">
    <property type="entry name" value="GLYOXYLATE_HYDROXYPYRUVATE REDUCTASE HPR3"/>
    <property type="match status" value="1"/>
</dbReference>
<feature type="compositionally biased region" description="Acidic residues" evidence="8">
    <location>
        <begin position="27"/>
        <end position="39"/>
    </location>
</feature>
<dbReference type="Gene3D" id="3.40.50.720">
    <property type="entry name" value="NAD(P)-binding Rossmann-like Domain"/>
    <property type="match status" value="2"/>
</dbReference>
<evidence type="ECO:0000313" key="12">
    <source>
        <dbReference type="RefSeq" id="XP_031395779.1"/>
    </source>
</evidence>
<dbReference type="Pfam" id="PF00389">
    <property type="entry name" value="2-Hacid_dh"/>
    <property type="match status" value="1"/>
</dbReference>
<evidence type="ECO:0000256" key="5">
    <source>
        <dbReference type="ARBA" id="ARBA00023238"/>
    </source>
</evidence>
<dbReference type="GO" id="GO:0009854">
    <property type="term" value="P:oxidative photosynthetic carbon pathway"/>
    <property type="evidence" value="ECO:0007669"/>
    <property type="project" value="UniProtKB-KW"/>
</dbReference>
<keyword evidence="3 7" id="KW-0560">Oxidoreductase</keyword>
<accession>A0A6P8DMZ4</accession>
<evidence type="ECO:0000256" key="2">
    <source>
        <dbReference type="ARBA" id="ARBA00022857"/>
    </source>
</evidence>
<feature type="region of interest" description="Disordered" evidence="8">
    <location>
        <begin position="1"/>
        <end position="50"/>
    </location>
</feature>
<dbReference type="GO" id="GO:0005829">
    <property type="term" value="C:cytosol"/>
    <property type="evidence" value="ECO:0007669"/>
    <property type="project" value="TreeGrafter"/>
</dbReference>
<evidence type="ECO:0000256" key="3">
    <source>
        <dbReference type="ARBA" id="ARBA00023002"/>
    </source>
</evidence>
<protein>
    <submittedName>
        <fullName evidence="12">Glyoxylate/hydroxypyruvate reductase HPR3-like</fullName>
    </submittedName>
</protein>
<dbReference type="Proteomes" id="UP000515151">
    <property type="component" value="Chromosome 1"/>
</dbReference>
<evidence type="ECO:0000259" key="10">
    <source>
        <dbReference type="Pfam" id="PF02826"/>
    </source>
</evidence>
<dbReference type="PANTHER" id="PTHR10996">
    <property type="entry name" value="2-HYDROXYACID DEHYDROGENASE-RELATED"/>
    <property type="match status" value="1"/>
</dbReference>
<keyword evidence="1" id="KW-0323">Glycolate pathway</keyword>
<evidence type="ECO:0000256" key="4">
    <source>
        <dbReference type="ARBA" id="ARBA00023027"/>
    </source>
</evidence>
<evidence type="ECO:0000256" key="6">
    <source>
        <dbReference type="ARBA" id="ARBA00061400"/>
    </source>
</evidence>
<name>A0A6P8DMZ4_PUNGR</name>
<dbReference type="SUPFAM" id="SSF51735">
    <property type="entry name" value="NAD(P)-binding Rossmann-fold domains"/>
    <property type="match status" value="1"/>
</dbReference>
<dbReference type="CDD" id="cd12156">
    <property type="entry name" value="HPPR"/>
    <property type="match status" value="1"/>
</dbReference>
<evidence type="ECO:0000256" key="8">
    <source>
        <dbReference type="SAM" id="MobiDB-lite"/>
    </source>
</evidence>
<dbReference type="GO" id="GO:0051287">
    <property type="term" value="F:NAD binding"/>
    <property type="evidence" value="ECO:0007669"/>
    <property type="project" value="InterPro"/>
</dbReference>
<feature type="domain" description="D-isomer specific 2-hydroxyacid dehydrogenase catalytic" evidence="9">
    <location>
        <begin position="114"/>
        <end position="357"/>
    </location>
</feature>
<gene>
    <name evidence="12" type="primary">LOC116207056</name>
</gene>
<feature type="compositionally biased region" description="Basic and acidic residues" evidence="8">
    <location>
        <begin position="1"/>
        <end position="10"/>
    </location>
</feature>
<dbReference type="AlphaFoldDB" id="A0A6P8DMZ4"/>
<dbReference type="FunFam" id="3.40.50.720:FF:000213">
    <property type="entry name" value="Putative 2-hydroxyacid dehydrogenase"/>
    <property type="match status" value="1"/>
</dbReference>
<reference evidence="11" key="1">
    <citation type="journal article" date="2020" name="Plant Biotechnol. J.">
        <title>The pomegranate (Punica granatum L.) draft genome dissects genetic divergence between soft- and hard-seeded cultivars.</title>
        <authorList>
            <person name="Luo X."/>
            <person name="Li H."/>
            <person name="Wu Z."/>
            <person name="Yao W."/>
            <person name="Zhao P."/>
            <person name="Cao D."/>
            <person name="Yu H."/>
            <person name="Li K."/>
            <person name="Poudel K."/>
            <person name="Zhao D."/>
            <person name="Zhang F."/>
            <person name="Xia X."/>
            <person name="Chen L."/>
            <person name="Wang Q."/>
            <person name="Jing D."/>
            <person name="Cao S."/>
        </authorList>
    </citation>
    <scope>NUCLEOTIDE SEQUENCE [LARGE SCALE GENOMIC DNA]</scope>
    <source>
        <strain evidence="11">cv. Tunisia</strain>
    </source>
</reference>
<keyword evidence="11" id="KW-1185">Reference proteome</keyword>
<dbReference type="InterPro" id="IPR006139">
    <property type="entry name" value="D-isomer_2_OHA_DH_cat_dom"/>
</dbReference>
<reference evidence="12" key="2">
    <citation type="submission" date="2025-08" db="UniProtKB">
        <authorList>
            <consortium name="RefSeq"/>
        </authorList>
    </citation>
    <scope>IDENTIFICATION</scope>
    <source>
        <tissue evidence="12">Leaf</tissue>
    </source>
</reference>
<dbReference type="GeneID" id="116207056"/>
<dbReference type="SUPFAM" id="SSF52283">
    <property type="entry name" value="Formate/glycerate dehydrogenase catalytic domain-like"/>
    <property type="match status" value="1"/>
</dbReference>
<keyword evidence="4" id="KW-0520">NAD</keyword>
<sequence length="359" mass="38917">MSESPEKSERFSPGFMPPEERDKESWLAEEEGGAGDESVDAPPGTRTAPHDKPVVLLHRLQSFNLPFKGRLSDHYTILDPWSSPDLPDSFLACHGPSVRALLCVGPSPLPSSTLRLLPCLELVVGHIDLPECRRRGISVTNAGPAFSEDVADYAVGLLLDVLRRVSAGDRHVRSRQWAKEGAFPLGSKLGGKRVGIVGLGNIGSQVAKRLTAFGCEIAYISRKEKPSAPFPYYSTILDLAANSDILVLCCALTDDTHHIINRDVMTVLGKHGVIINVGRGALIDEKELVQFLVGGDLRGAGLDVFEDEPNVPKELFDLDNVVLSPHVAATTPESFQMLEDLVVSNLKAFFTNKPLSALV</sequence>
<dbReference type="GO" id="GO:0016618">
    <property type="term" value="F:hydroxypyruvate reductase [NAD(P)H] activity"/>
    <property type="evidence" value="ECO:0007669"/>
    <property type="project" value="TreeGrafter"/>
</dbReference>
<evidence type="ECO:0000256" key="7">
    <source>
        <dbReference type="RuleBase" id="RU003719"/>
    </source>
</evidence>
<dbReference type="InterPro" id="IPR006140">
    <property type="entry name" value="D-isomer_DH_NAD-bd"/>
</dbReference>
<dbReference type="RefSeq" id="XP_031395779.1">
    <property type="nucleotide sequence ID" value="XM_031539919.1"/>
</dbReference>
<dbReference type="OrthoDB" id="298012at2759"/>
<evidence type="ECO:0000313" key="11">
    <source>
        <dbReference type="Proteomes" id="UP000515151"/>
    </source>
</evidence>